<evidence type="ECO:0000256" key="3">
    <source>
        <dbReference type="ARBA" id="ARBA00022989"/>
    </source>
</evidence>
<organism evidence="7 8">
    <name type="scientific">Mucilaginibacter paludis DSM 18603</name>
    <dbReference type="NCBI Taxonomy" id="714943"/>
    <lineage>
        <taxon>Bacteria</taxon>
        <taxon>Pseudomonadati</taxon>
        <taxon>Bacteroidota</taxon>
        <taxon>Sphingobacteriia</taxon>
        <taxon>Sphingobacteriales</taxon>
        <taxon>Sphingobacteriaceae</taxon>
        <taxon>Mucilaginibacter</taxon>
    </lineage>
</organism>
<dbReference type="Proteomes" id="UP000002774">
    <property type="component" value="Chromosome"/>
</dbReference>
<evidence type="ECO:0000256" key="2">
    <source>
        <dbReference type="ARBA" id="ARBA00022692"/>
    </source>
</evidence>
<dbReference type="eggNOG" id="COG2911">
    <property type="taxonomic scope" value="Bacteria"/>
</dbReference>
<evidence type="ECO:0000313" key="8">
    <source>
        <dbReference type="Proteomes" id="UP000002774"/>
    </source>
</evidence>
<dbReference type="Pfam" id="PF04357">
    <property type="entry name" value="TamB"/>
    <property type="match status" value="1"/>
</dbReference>
<proteinExistence type="predicted"/>
<evidence type="ECO:0000259" key="6">
    <source>
        <dbReference type="Pfam" id="PF04357"/>
    </source>
</evidence>
<evidence type="ECO:0000313" key="7">
    <source>
        <dbReference type="EMBL" id="EHQ29841.1"/>
    </source>
</evidence>
<reference evidence="7" key="1">
    <citation type="submission" date="2011-09" db="EMBL/GenBank/DDBJ databases">
        <title>The permanent draft genome of Mucilaginibacter paludis DSM 18603.</title>
        <authorList>
            <consortium name="US DOE Joint Genome Institute (JGI-PGF)"/>
            <person name="Lucas S."/>
            <person name="Han J."/>
            <person name="Lapidus A."/>
            <person name="Bruce D."/>
            <person name="Goodwin L."/>
            <person name="Pitluck S."/>
            <person name="Peters L."/>
            <person name="Kyrpides N."/>
            <person name="Mavromatis K."/>
            <person name="Ivanova N."/>
            <person name="Mikhailova N."/>
            <person name="Held B."/>
            <person name="Detter J.C."/>
            <person name="Tapia R."/>
            <person name="Han C."/>
            <person name="Land M."/>
            <person name="Hauser L."/>
            <person name="Markowitz V."/>
            <person name="Cheng J.-F."/>
            <person name="Hugenholtz P."/>
            <person name="Woyke T."/>
            <person name="Wu D."/>
            <person name="Tindall B."/>
            <person name="Brambilla E."/>
            <person name="Klenk H.-P."/>
            <person name="Eisen J.A."/>
        </authorList>
    </citation>
    <scope>NUCLEOTIDE SEQUENCE [LARGE SCALE GENOMIC DNA]</scope>
    <source>
        <strain evidence="7">DSM 18603</strain>
    </source>
</reference>
<keyword evidence="3" id="KW-1133">Transmembrane helix</keyword>
<protein>
    <recommendedName>
        <fullName evidence="6">Translocation and assembly module TamB C-terminal domain-containing protein</fullName>
    </recommendedName>
</protein>
<evidence type="ECO:0000256" key="4">
    <source>
        <dbReference type="ARBA" id="ARBA00023136"/>
    </source>
</evidence>
<keyword evidence="4" id="KW-0472">Membrane</keyword>
<dbReference type="HOGENOM" id="CLU_002997_1_1_10"/>
<dbReference type="InterPro" id="IPR007452">
    <property type="entry name" value="TamB_C"/>
</dbReference>
<accession>H1Y5R5</accession>
<gene>
    <name evidence="7" type="ORF">Mucpa_5773</name>
</gene>
<keyword evidence="2" id="KW-0812">Transmembrane</keyword>
<dbReference type="OrthoDB" id="9811276at2"/>
<feature type="region of interest" description="Disordered" evidence="5">
    <location>
        <begin position="1457"/>
        <end position="1479"/>
    </location>
</feature>
<dbReference type="STRING" id="714943.Mucpa_5773"/>
<keyword evidence="8" id="KW-1185">Reference proteome</keyword>
<comment type="subcellular location">
    <subcellularLocation>
        <location evidence="1">Membrane</location>
        <topology evidence="1">Single-pass membrane protein</topology>
    </subcellularLocation>
</comment>
<evidence type="ECO:0000256" key="1">
    <source>
        <dbReference type="ARBA" id="ARBA00004167"/>
    </source>
</evidence>
<dbReference type="GO" id="GO:0005886">
    <property type="term" value="C:plasma membrane"/>
    <property type="evidence" value="ECO:0007669"/>
    <property type="project" value="InterPro"/>
</dbReference>
<evidence type="ECO:0000256" key="5">
    <source>
        <dbReference type="SAM" id="MobiDB-lite"/>
    </source>
</evidence>
<dbReference type="GO" id="GO:0009306">
    <property type="term" value="P:protein secretion"/>
    <property type="evidence" value="ECO:0007669"/>
    <property type="project" value="InterPro"/>
</dbReference>
<dbReference type="EMBL" id="CM001403">
    <property type="protein sequence ID" value="EHQ29841.1"/>
    <property type="molecule type" value="Genomic_DNA"/>
</dbReference>
<name>H1Y5R5_9SPHI</name>
<feature type="domain" description="Translocation and assembly module TamB C-terminal" evidence="6">
    <location>
        <begin position="1008"/>
        <end position="1440"/>
    </location>
</feature>
<sequence>MILILIISILLAALQYKPVQTWAAKKATAYLSKELGTTVSIKSLYIKPFSSIVLEDLFVLDQQKDTLLRTPLLTVELANFHIFSSIKKRVIDFKVIQLDNGSFYLKKLKDSSTNLSFIINHFKSKDTVKTKGKPWTINFEKLVINNLRFRYKNYLSNEVSTQQVNFNDVDVQQFTTVLTDIDLKNHLFKANIHDLSLKEKTGFYVKHFVANATVDTNQILLKQLFIQTNRSNLKNYFRMRFNSFDDFDDFENTVKMDADFKESRISSLDVAYFTNSLQQVYFDLGIDGRIQGLVNNLKAKKLTVTAGQATYIKGDFSLKGLPNWDKTFLELQFEQIATNKKDIDLLYSRFTGKKNQHVPDIIAKFGNINFKGQFTGFQNDFIAYGEFKTRLGRFNSDINLKLDKANVPSYSGKLTTFDFNIGDLLNQDILGRTTLTANIKGRGTELKQLTEQLDAKIKYFDFKGYRYNNLSVNGTFEKKKFDGKVLINDHNINLDFNGNVNLNPALPVFNFTAAIKGANLNKLKLYKDTITVDANLTSNFSGNNINNIDGSILLKNIRLVKPHADFLVDSIYFAASGKEKDRQLILRSDIADGGLKGNYDLASLPAYFKAVAKKYIPSLAIPAVIVKPQNFEFNLKIKNLNPVSILFVPALKLTDTATFQGKFNSVDRTAILTGSVKSFKYDKIVFHDLIIDENTTDDMLDLNLSLSKVDLTDSLFIKNINITNFLKRDSLNFNIKLSDKNATNQLDLYGLVQFGKDTTAKLSLLPSDIILEHNVWKLKDQVRIRFLAGGRTQIDGLGISNGNQKVTIDGFLSADPKDILGVNFSKFDMATLNQLSRPFGIALKGALNGDVKLSAVTTQPGIESNLAIDSLAFNKTLIGNVKFVTQLDNINKVLNTKINIMNRGLETLNATGTYNLASADNSLDFSLTMNQTEAVIIEPFVKSLISDLKGALSSDLKLTGTLSKPSINGNLTFVNTGLTVNYLKTPYVINDKVTVENSVVKINNLVLRDSRGGEGVTNGTVDLTEISNPTLNVTLKATNLLALNTTFKDNRIYYGTAYGTGNFSFVGPIDNMRIDIKAKTQDGTVFNIPLNTSSKAAEYDFIRFVSSKDTTKLISRENSFKGVTLNFELSADEKTIVKIATDYGLLTGSGTANGLSLKINSLGDFDMYGDFLISTGKFEFTAKDFITKNFQVNQGGTIRWTGNPSNAEINLKAIYEVRTNIAALYQAAGLQSPKENQQELVQAELILTKSLTQPQFDFDFNFPTDPSIKDELGTYLNDYTNRSQQALSLIVRRNFASGTSSNTLTSQVRQTAQDALSEFAFNKLNSFIAQSNIKNFDLNIRSTSDASASLHFFNDRILINGSLYDAQGSNELFGNNQSLFNSNFSNLTKDFGVQYLIKADGSLLATYSYRVLNSTTLNTINQQLGVQYVNGLGLVYRRDFDTFNEFFKNIFRRRRTPPKKKPVNNTNSNPAIINDRSDE</sequence>